<protein>
    <submittedName>
        <fullName evidence="1">Malate lactate dehydrogenase</fullName>
    </submittedName>
</protein>
<dbReference type="EMBL" id="AYZH01000004">
    <property type="protein sequence ID" value="KRN02823.1"/>
    <property type="molecule type" value="Genomic_DNA"/>
</dbReference>
<dbReference type="GO" id="GO:0004459">
    <property type="term" value="F:L-lactate dehydrogenase (NAD+) activity"/>
    <property type="evidence" value="ECO:0007669"/>
    <property type="project" value="TreeGrafter"/>
</dbReference>
<evidence type="ECO:0000313" key="2">
    <source>
        <dbReference type="Proteomes" id="UP000051589"/>
    </source>
</evidence>
<dbReference type="PATRIC" id="fig|1423803.3.peg.1588"/>
<dbReference type="SUPFAM" id="SSF56327">
    <property type="entry name" value="LDH C-terminal domain-like"/>
    <property type="match status" value="1"/>
</dbReference>
<reference evidence="1 2" key="1">
    <citation type="journal article" date="2015" name="Genome Announc.">
        <title>Expanding the biotechnology potential of lactobacilli through comparative genomics of 213 strains and associated genera.</title>
        <authorList>
            <person name="Sun Z."/>
            <person name="Harris H.M."/>
            <person name="McCann A."/>
            <person name="Guo C."/>
            <person name="Argimon S."/>
            <person name="Zhang W."/>
            <person name="Yang X."/>
            <person name="Jeffery I.B."/>
            <person name="Cooney J.C."/>
            <person name="Kagawa T.F."/>
            <person name="Liu W."/>
            <person name="Song Y."/>
            <person name="Salvetti E."/>
            <person name="Wrobel A."/>
            <person name="Rasinkangas P."/>
            <person name="Parkhill J."/>
            <person name="Rea M.C."/>
            <person name="O'Sullivan O."/>
            <person name="Ritari J."/>
            <person name="Douillard F.P."/>
            <person name="Paul Ross R."/>
            <person name="Yang R."/>
            <person name="Briner A.E."/>
            <person name="Felis G.E."/>
            <person name="de Vos W.M."/>
            <person name="Barrangou R."/>
            <person name="Klaenhammer T.R."/>
            <person name="Caufield P.W."/>
            <person name="Cui Y."/>
            <person name="Zhang H."/>
            <person name="O'Toole P.W."/>
        </authorList>
    </citation>
    <scope>NUCLEOTIDE SEQUENCE [LARGE SCALE GENOMIC DNA]</scope>
    <source>
        <strain evidence="1 2">DSM 21775</strain>
    </source>
</reference>
<sequence length="301" mass="32650">MKPTLIIQGNLEQASQLIQLLLVADLPVDCVVMPNTLDDTPRYQSLVVASTVCAHLALRVGTAADYGQAHWVVLLDRAEADTPQVERVAELRRLLNHMVENGFKGQLVFAGREDDVLTSFASHFSGLPTEQIWGLGTYPLTRLLAHRLADQLGLGAAAIRATVVGSAANPTVAWSRTYVGPTPILMYLANEDAKFSGDDLSKVGNWLRREATEQLETLRLLGLIHLLEVILADQPVIETVTNIQPGEATYAAATPILVNATGVHRLTNLVLSEDEQQDYAAGITELKTTITAIEGQQTEGK</sequence>
<dbReference type="GO" id="GO:0006089">
    <property type="term" value="P:lactate metabolic process"/>
    <property type="evidence" value="ECO:0007669"/>
    <property type="project" value="TreeGrafter"/>
</dbReference>
<dbReference type="Proteomes" id="UP000051589">
    <property type="component" value="Unassembled WGS sequence"/>
</dbReference>
<dbReference type="RefSeq" id="WP_061775909.1">
    <property type="nucleotide sequence ID" value="NZ_AYZH01000004.1"/>
</dbReference>
<accession>A0A0R2DPW6</accession>
<dbReference type="InterPro" id="IPR015955">
    <property type="entry name" value="Lactate_DH/Glyco_Ohase_4_C"/>
</dbReference>
<dbReference type="STRING" id="1423803.FD13_GL001542"/>
<dbReference type="AlphaFoldDB" id="A0A0R2DPW6"/>
<keyword evidence="2" id="KW-1185">Reference proteome</keyword>
<dbReference type="OrthoDB" id="2318352at2"/>
<organism evidence="1 2">
    <name type="scientific">Levilactobacillus senmaizukei DSM 21775 = NBRC 103853</name>
    <dbReference type="NCBI Taxonomy" id="1423803"/>
    <lineage>
        <taxon>Bacteria</taxon>
        <taxon>Bacillati</taxon>
        <taxon>Bacillota</taxon>
        <taxon>Bacilli</taxon>
        <taxon>Lactobacillales</taxon>
        <taxon>Lactobacillaceae</taxon>
        <taxon>Levilactobacillus</taxon>
    </lineage>
</organism>
<gene>
    <name evidence="1" type="ORF">FD13_GL001542</name>
</gene>
<evidence type="ECO:0000313" key="1">
    <source>
        <dbReference type="EMBL" id="KRN02823.1"/>
    </source>
</evidence>
<dbReference type="PANTHER" id="PTHR43128:SF16">
    <property type="entry name" value="L-LACTATE DEHYDROGENASE"/>
    <property type="match status" value="1"/>
</dbReference>
<dbReference type="Gene3D" id="3.90.110.10">
    <property type="entry name" value="Lactate dehydrogenase/glycoside hydrolase, family 4, C-terminal"/>
    <property type="match status" value="1"/>
</dbReference>
<name>A0A0R2DPW6_9LACO</name>
<proteinExistence type="predicted"/>
<dbReference type="PANTHER" id="PTHR43128">
    <property type="entry name" value="L-2-HYDROXYCARBOXYLATE DEHYDROGENASE (NAD(P)(+))"/>
    <property type="match status" value="1"/>
</dbReference>
<comment type="caution">
    <text evidence="1">The sequence shown here is derived from an EMBL/GenBank/DDBJ whole genome shotgun (WGS) entry which is preliminary data.</text>
</comment>